<dbReference type="Proteomes" id="UP000468327">
    <property type="component" value="Unassembled WGS sequence"/>
</dbReference>
<dbReference type="EMBL" id="WPOC01000008">
    <property type="protein sequence ID" value="MVN14991.1"/>
    <property type="molecule type" value="Genomic_DNA"/>
</dbReference>
<accession>A0A6N8IGG8</accession>
<protein>
    <submittedName>
        <fullName evidence="1">Uncharacterized protein</fullName>
    </submittedName>
</protein>
<proteinExistence type="predicted"/>
<keyword evidence="2" id="KW-1185">Reference proteome</keyword>
<gene>
    <name evidence="1" type="ORF">GO738_06425</name>
</gene>
<name>A0A6N8IGG8_9ACTN</name>
<organism evidence="1 2">
    <name type="scientific">Gordonibacter urolithinfaciens</name>
    <dbReference type="NCBI Taxonomy" id="1335613"/>
    <lineage>
        <taxon>Bacteria</taxon>
        <taxon>Bacillati</taxon>
        <taxon>Actinomycetota</taxon>
        <taxon>Coriobacteriia</taxon>
        <taxon>Eggerthellales</taxon>
        <taxon>Eggerthellaceae</taxon>
        <taxon>Gordonibacter</taxon>
    </lineage>
</organism>
<dbReference type="RefSeq" id="WP_157005053.1">
    <property type="nucleotide sequence ID" value="NZ_DBEZYS010000012.1"/>
</dbReference>
<evidence type="ECO:0000313" key="1">
    <source>
        <dbReference type="EMBL" id="MVN14991.1"/>
    </source>
</evidence>
<sequence>MSEYIASLWLGKNWHVGEWPDFVYVAHEGVAEYARKYTLERTCYMNDRDVEGYTVPDSICGDGFCSECDGIIDVEDRYCPHCGARIEAK</sequence>
<evidence type="ECO:0000313" key="2">
    <source>
        <dbReference type="Proteomes" id="UP000468327"/>
    </source>
</evidence>
<reference evidence="1 2" key="1">
    <citation type="submission" date="2019-11" db="EMBL/GenBank/DDBJ databases">
        <title>Whole genome shotgun sequencing (WGS) data from Adlercreutzia equolifaciens ResAG-91, Eggerthella lenta MRI-F36, MRI-F37, MRI-F40, ResAG-49, ResAG-88, ResAG-121, ResAG-145, and Gordonibacter sp. ResAG-5, ResAG-26, ResAG-43, ResAG-50, ResAG-59.</title>
        <authorList>
            <person name="Stoll D.A."/>
            <person name="Danylec N."/>
            <person name="Franz C.M.A.P."/>
            <person name="Huch M."/>
        </authorList>
    </citation>
    <scope>NUCLEOTIDE SEQUENCE [LARGE SCALE GENOMIC DNA]</scope>
    <source>
        <strain evidence="1 2">ResAG-59</strain>
    </source>
</reference>
<dbReference type="AlphaFoldDB" id="A0A6N8IGG8"/>
<comment type="caution">
    <text evidence="1">The sequence shown here is derived from an EMBL/GenBank/DDBJ whole genome shotgun (WGS) entry which is preliminary data.</text>
</comment>